<dbReference type="Proteomes" id="UP000252139">
    <property type="component" value="Unassembled WGS sequence"/>
</dbReference>
<feature type="non-terminal residue" evidence="2">
    <location>
        <position position="1"/>
    </location>
</feature>
<dbReference type="STRING" id="86630.A0A367JUY8"/>
<gene>
    <name evidence="2" type="ORF">CU097_000047</name>
</gene>
<evidence type="ECO:0000313" key="2">
    <source>
        <dbReference type="EMBL" id="RCH93727.1"/>
    </source>
</evidence>
<dbReference type="InterPro" id="IPR008936">
    <property type="entry name" value="Rho_GTPase_activation_prot"/>
</dbReference>
<evidence type="ECO:0000313" key="3">
    <source>
        <dbReference type="Proteomes" id="UP000252139"/>
    </source>
</evidence>
<sequence length="67" mass="7791">RDTLKTLITHLAKVEAKSNLNKMTIKNLSLMFTPAIFHDHNQAENNGDWYADKVLEDLIKNYKTLNF</sequence>
<organism evidence="2 3">
    <name type="scientific">Rhizopus azygosporus</name>
    <name type="common">Rhizopus microsporus var. azygosporus</name>
    <dbReference type="NCBI Taxonomy" id="86630"/>
    <lineage>
        <taxon>Eukaryota</taxon>
        <taxon>Fungi</taxon>
        <taxon>Fungi incertae sedis</taxon>
        <taxon>Mucoromycota</taxon>
        <taxon>Mucoromycotina</taxon>
        <taxon>Mucoromycetes</taxon>
        <taxon>Mucorales</taxon>
        <taxon>Mucorineae</taxon>
        <taxon>Rhizopodaceae</taxon>
        <taxon>Rhizopus</taxon>
    </lineage>
</organism>
<dbReference type="GO" id="GO:0005547">
    <property type="term" value="F:phosphatidylinositol-3,4,5-trisphosphate binding"/>
    <property type="evidence" value="ECO:0007669"/>
    <property type="project" value="TreeGrafter"/>
</dbReference>
<protein>
    <recommendedName>
        <fullName evidence="1">Rho-GAP domain-containing protein</fullName>
    </recommendedName>
</protein>
<comment type="caution">
    <text evidence="2">The sequence shown here is derived from an EMBL/GenBank/DDBJ whole genome shotgun (WGS) entry which is preliminary data.</text>
</comment>
<dbReference type="OrthoDB" id="79452at2759"/>
<feature type="domain" description="Rho-GAP" evidence="1">
    <location>
        <begin position="1"/>
        <end position="66"/>
    </location>
</feature>
<dbReference type="PROSITE" id="PS50238">
    <property type="entry name" value="RHOGAP"/>
    <property type="match status" value="1"/>
</dbReference>
<dbReference type="InterPro" id="IPR052227">
    <property type="entry name" value="Arf-Rho-GAP_ANK-PH_domain"/>
</dbReference>
<dbReference type="EMBL" id="PJQL01000662">
    <property type="protein sequence ID" value="RCH93727.1"/>
    <property type="molecule type" value="Genomic_DNA"/>
</dbReference>
<dbReference type="Gene3D" id="1.10.555.10">
    <property type="entry name" value="Rho GTPase activation protein"/>
    <property type="match status" value="1"/>
</dbReference>
<dbReference type="PANTHER" id="PTHR45899:SF2">
    <property type="entry name" value="RHO GTPASE ACTIVATING PROTEIN AT 15B, ISOFORM C"/>
    <property type="match status" value="1"/>
</dbReference>
<dbReference type="Pfam" id="PF00620">
    <property type="entry name" value="RhoGAP"/>
    <property type="match status" value="1"/>
</dbReference>
<accession>A0A367JUY8</accession>
<dbReference type="GO" id="GO:0005737">
    <property type="term" value="C:cytoplasm"/>
    <property type="evidence" value="ECO:0007669"/>
    <property type="project" value="TreeGrafter"/>
</dbReference>
<dbReference type="GO" id="GO:0007165">
    <property type="term" value="P:signal transduction"/>
    <property type="evidence" value="ECO:0007669"/>
    <property type="project" value="InterPro"/>
</dbReference>
<dbReference type="GO" id="GO:0005096">
    <property type="term" value="F:GTPase activator activity"/>
    <property type="evidence" value="ECO:0007669"/>
    <property type="project" value="TreeGrafter"/>
</dbReference>
<proteinExistence type="predicted"/>
<keyword evidence="3" id="KW-1185">Reference proteome</keyword>
<reference evidence="2 3" key="1">
    <citation type="journal article" date="2018" name="G3 (Bethesda)">
        <title>Phylogenetic and Phylogenomic Definition of Rhizopus Species.</title>
        <authorList>
            <person name="Gryganskyi A.P."/>
            <person name="Golan J."/>
            <person name="Dolatabadi S."/>
            <person name="Mondo S."/>
            <person name="Robb S."/>
            <person name="Idnurm A."/>
            <person name="Muszewska A."/>
            <person name="Steczkiewicz K."/>
            <person name="Masonjones S."/>
            <person name="Liao H.L."/>
            <person name="Gajdeczka M.T."/>
            <person name="Anike F."/>
            <person name="Vuek A."/>
            <person name="Anishchenko I.M."/>
            <person name="Voigt K."/>
            <person name="de Hoog G.S."/>
            <person name="Smith M.E."/>
            <person name="Heitman J."/>
            <person name="Vilgalys R."/>
            <person name="Stajich J.E."/>
        </authorList>
    </citation>
    <scope>NUCLEOTIDE SEQUENCE [LARGE SCALE GENOMIC DNA]</scope>
    <source>
        <strain evidence="2 3">CBS 357.93</strain>
    </source>
</reference>
<dbReference type="AlphaFoldDB" id="A0A367JUY8"/>
<dbReference type="SUPFAM" id="SSF48350">
    <property type="entry name" value="GTPase activation domain, GAP"/>
    <property type="match status" value="1"/>
</dbReference>
<dbReference type="InterPro" id="IPR000198">
    <property type="entry name" value="RhoGAP_dom"/>
</dbReference>
<dbReference type="PANTHER" id="PTHR45899">
    <property type="entry name" value="RHO GTPASE ACTIVATING PROTEIN AT 15B, ISOFORM C"/>
    <property type="match status" value="1"/>
</dbReference>
<name>A0A367JUY8_RHIAZ</name>
<evidence type="ECO:0000259" key="1">
    <source>
        <dbReference type="PROSITE" id="PS50238"/>
    </source>
</evidence>